<feature type="transmembrane region" description="Helical" evidence="8">
    <location>
        <begin position="54"/>
        <end position="79"/>
    </location>
</feature>
<proteinExistence type="predicted"/>
<evidence type="ECO:0000256" key="4">
    <source>
        <dbReference type="ARBA" id="ARBA00022840"/>
    </source>
</evidence>
<dbReference type="InterPro" id="IPR036640">
    <property type="entry name" value="ABC1_TM_sf"/>
</dbReference>
<feature type="compositionally biased region" description="Low complexity" evidence="7">
    <location>
        <begin position="1"/>
        <end position="11"/>
    </location>
</feature>
<sequence>MSTEEPADTAPPASPEPPAPPESWEPGERLRTTSLPRRITAAASLAARAAPAAFAAHALLTLVTGTAPVATAWLMKLVVDNLVQRGPLSTLLGLASGLAAVGVATAMLPQFVQYLRGELDRRVGLLTQDRLFTATGSFIGLGRFEDPRFLDRLRLAQPSVGMNPNDVVGGVLSVVRAVLTLTGFLGSLFLLGPVMAVLLLLSGLLVLAAEISLSRRRARMIWEVGPVERREFFYNDLLSSVEAAKEIRLFGSGGFLRARMLTERRTANAAKRAMDRRDITVQAGLATLAAAVSGAGLVWAVAAAQRGALSVGDVTVFVAAVGGTQGALATIAGELARSHQALELFDHYLAVTTARPDLPVAAEPRPLPVLRRGITLQDVWFRYSPGHPWVLQGVTLHIPHGKALALVGLNGAGKSTLVKLLCRFYDPTRGAILWDGVDIREADAAELRRRIGAVFQDYMHYDMTAAENIALGDLTALDDTPRLRAAAVRAGIHAAISELPRGYDTLLSRTFFMTSDSAPEPGPSTGTGTGTAPPSEPIPDTAPQPDTSPAGPSTGTGTGISTGVEFSGGQRQRLALARAFLRDRCELMILDEPSAGLDAAAEHEIHVSLRRHRQGRTSLLISHRLGAVRDADLIVVLSEGRIVEQGGHAALLASGGEYARLFALQASGYRDELQPPSVPLHPLRTNPDSDTDTAPLPTTTTGDR</sequence>
<dbReference type="InterPro" id="IPR017871">
    <property type="entry name" value="ABC_transporter-like_CS"/>
</dbReference>
<dbReference type="InterPro" id="IPR011527">
    <property type="entry name" value="ABC1_TM_dom"/>
</dbReference>
<evidence type="ECO:0000256" key="3">
    <source>
        <dbReference type="ARBA" id="ARBA00022741"/>
    </source>
</evidence>
<feature type="transmembrane region" description="Helical" evidence="8">
    <location>
        <begin position="281"/>
        <end position="302"/>
    </location>
</feature>
<comment type="subcellular location">
    <subcellularLocation>
        <location evidence="1">Cell membrane</location>
        <topology evidence="1">Multi-pass membrane protein</topology>
    </subcellularLocation>
</comment>
<evidence type="ECO:0000259" key="9">
    <source>
        <dbReference type="PROSITE" id="PS50893"/>
    </source>
</evidence>
<feature type="compositionally biased region" description="Low complexity" evidence="7">
    <location>
        <begin position="692"/>
        <end position="704"/>
    </location>
</feature>
<evidence type="ECO:0000256" key="1">
    <source>
        <dbReference type="ARBA" id="ARBA00004651"/>
    </source>
</evidence>
<gene>
    <name evidence="11" type="ORF">RB636_10765</name>
</gene>
<evidence type="ECO:0000313" key="11">
    <source>
        <dbReference type="EMBL" id="MEF3113676.1"/>
    </source>
</evidence>
<dbReference type="GO" id="GO:0005524">
    <property type="term" value="F:ATP binding"/>
    <property type="evidence" value="ECO:0007669"/>
    <property type="project" value="UniProtKB-KW"/>
</dbReference>
<dbReference type="PANTHER" id="PTHR24221:SF646">
    <property type="entry name" value="HAEMOLYSIN SECRETION ATP-BINDING PROTEIN"/>
    <property type="match status" value="1"/>
</dbReference>
<dbReference type="Pfam" id="PF00005">
    <property type="entry name" value="ABC_tran"/>
    <property type="match status" value="2"/>
</dbReference>
<evidence type="ECO:0000256" key="5">
    <source>
        <dbReference type="ARBA" id="ARBA00022989"/>
    </source>
</evidence>
<dbReference type="RefSeq" id="WP_331786282.1">
    <property type="nucleotide sequence ID" value="NZ_JAVFKM010000004.1"/>
</dbReference>
<dbReference type="PROSITE" id="PS50893">
    <property type="entry name" value="ABC_TRANSPORTER_2"/>
    <property type="match status" value="1"/>
</dbReference>
<keyword evidence="4 11" id="KW-0067">ATP-binding</keyword>
<feature type="compositionally biased region" description="Pro residues" evidence="7">
    <location>
        <begin position="12"/>
        <end position="23"/>
    </location>
</feature>
<feature type="transmembrane region" description="Helical" evidence="8">
    <location>
        <begin position="91"/>
        <end position="112"/>
    </location>
</feature>
<dbReference type="Proteomes" id="UP001348265">
    <property type="component" value="Unassembled WGS sequence"/>
</dbReference>
<keyword evidence="3" id="KW-0547">Nucleotide-binding</keyword>
<evidence type="ECO:0000256" key="6">
    <source>
        <dbReference type="ARBA" id="ARBA00023136"/>
    </source>
</evidence>
<feature type="region of interest" description="Disordered" evidence="7">
    <location>
        <begin position="673"/>
        <end position="704"/>
    </location>
</feature>
<keyword evidence="2 8" id="KW-0812">Transmembrane</keyword>
<evidence type="ECO:0000313" key="12">
    <source>
        <dbReference type="Proteomes" id="UP001348265"/>
    </source>
</evidence>
<dbReference type="PROSITE" id="PS00211">
    <property type="entry name" value="ABC_TRANSPORTER_1"/>
    <property type="match status" value="1"/>
</dbReference>
<feature type="region of interest" description="Disordered" evidence="7">
    <location>
        <begin position="514"/>
        <end position="565"/>
    </location>
</feature>
<dbReference type="InterPro" id="IPR003439">
    <property type="entry name" value="ABC_transporter-like_ATP-bd"/>
</dbReference>
<feature type="domain" description="ABC transporter" evidence="9">
    <location>
        <begin position="374"/>
        <end position="664"/>
    </location>
</feature>
<protein>
    <submittedName>
        <fullName evidence="11">ABC transporter ATP-binding protein</fullName>
    </submittedName>
</protein>
<evidence type="ECO:0000256" key="8">
    <source>
        <dbReference type="SAM" id="Phobius"/>
    </source>
</evidence>
<feature type="domain" description="ABC transmembrane type-1" evidence="10">
    <location>
        <begin position="58"/>
        <end position="340"/>
    </location>
</feature>
<dbReference type="EMBL" id="JAVFKM010000004">
    <property type="protein sequence ID" value="MEF3113676.1"/>
    <property type="molecule type" value="Genomic_DNA"/>
</dbReference>
<evidence type="ECO:0000259" key="10">
    <source>
        <dbReference type="PROSITE" id="PS50929"/>
    </source>
</evidence>
<dbReference type="PROSITE" id="PS50929">
    <property type="entry name" value="ABC_TM1F"/>
    <property type="match status" value="1"/>
</dbReference>
<dbReference type="Gene3D" id="3.40.50.300">
    <property type="entry name" value="P-loop containing nucleotide triphosphate hydrolases"/>
    <property type="match status" value="1"/>
</dbReference>
<comment type="caution">
    <text evidence="11">The sequence shown here is derived from an EMBL/GenBank/DDBJ whole genome shotgun (WGS) entry which is preliminary data.</text>
</comment>
<dbReference type="InterPro" id="IPR003593">
    <property type="entry name" value="AAA+_ATPase"/>
</dbReference>
<accession>A0ABU7WQW7</accession>
<dbReference type="InterPro" id="IPR027417">
    <property type="entry name" value="P-loop_NTPase"/>
</dbReference>
<feature type="region of interest" description="Disordered" evidence="7">
    <location>
        <begin position="1"/>
        <end position="28"/>
    </location>
</feature>
<dbReference type="Gene3D" id="1.20.1560.10">
    <property type="entry name" value="ABC transporter type 1, transmembrane domain"/>
    <property type="match status" value="1"/>
</dbReference>
<dbReference type="SUPFAM" id="SSF52540">
    <property type="entry name" value="P-loop containing nucleoside triphosphate hydrolases"/>
    <property type="match status" value="1"/>
</dbReference>
<dbReference type="PANTHER" id="PTHR24221">
    <property type="entry name" value="ATP-BINDING CASSETTE SUB-FAMILY B"/>
    <property type="match status" value="1"/>
</dbReference>
<keyword evidence="5 8" id="KW-1133">Transmembrane helix</keyword>
<organism evidence="11 12">
    <name type="scientific">Streptomyces chrestomyceticus</name>
    <dbReference type="NCBI Taxonomy" id="68185"/>
    <lineage>
        <taxon>Bacteria</taxon>
        <taxon>Bacillati</taxon>
        <taxon>Actinomycetota</taxon>
        <taxon>Actinomycetes</taxon>
        <taxon>Kitasatosporales</taxon>
        <taxon>Streptomycetaceae</taxon>
        <taxon>Streptomyces</taxon>
    </lineage>
</organism>
<feature type="transmembrane region" description="Helical" evidence="8">
    <location>
        <begin position="184"/>
        <end position="209"/>
    </location>
</feature>
<feature type="compositionally biased region" description="Low complexity" evidence="7">
    <location>
        <begin position="523"/>
        <end position="533"/>
    </location>
</feature>
<reference evidence="11 12" key="1">
    <citation type="submission" date="2023-08" db="EMBL/GenBank/DDBJ databases">
        <authorList>
            <person name="Sharma P."/>
            <person name="Verma V."/>
            <person name="Mohan M.K."/>
            <person name="Dubey A.K."/>
        </authorList>
    </citation>
    <scope>NUCLEOTIDE SEQUENCE [LARGE SCALE GENOMIC DNA]</scope>
    <source>
        <strain evidence="11 12">ADP4</strain>
    </source>
</reference>
<keyword evidence="6 8" id="KW-0472">Membrane</keyword>
<evidence type="ECO:0000256" key="2">
    <source>
        <dbReference type="ARBA" id="ARBA00022692"/>
    </source>
</evidence>
<name>A0ABU7WQW7_9ACTN</name>
<dbReference type="SMART" id="SM00382">
    <property type="entry name" value="AAA"/>
    <property type="match status" value="1"/>
</dbReference>
<keyword evidence="12" id="KW-1185">Reference proteome</keyword>
<dbReference type="SUPFAM" id="SSF90123">
    <property type="entry name" value="ABC transporter transmembrane region"/>
    <property type="match status" value="1"/>
</dbReference>
<evidence type="ECO:0000256" key="7">
    <source>
        <dbReference type="SAM" id="MobiDB-lite"/>
    </source>
</evidence>
<dbReference type="InterPro" id="IPR039421">
    <property type="entry name" value="Type_1_exporter"/>
</dbReference>